<accession>A0A3S1FGC7</accession>
<dbReference type="RefSeq" id="WP_236849408.1">
    <property type="nucleotide sequence ID" value="NZ_RSCJ01000016.1"/>
</dbReference>
<sequence length="271" mass="31382">MSAEFNSYNNCFTSLISQNIAKNSNQSSTNEIDMKFKLNLSQNIKNLFPIALKIYLPTLLFIILVWCLSKIFNISMYELTADPAEVVGKPPYTGLFSNIGIVLWSSTAAICIFSALLTKVNPSCFRKWFNFLLSSFFLTSFLLLDDLFQLHETYPVFFFGVNANLPENNRQLQNLLEGLFFIIYFIYVFLYLLYFRKHIQQTEYQFMILALLFFFLSIAVDMNTMIKLGHDIIEETFKLLGIITWLIYFSKTCSSIVLQLADNSVVHPHKT</sequence>
<keyword evidence="1" id="KW-0472">Membrane</keyword>
<name>A0A3S1FGC7_CHLFR</name>
<evidence type="ECO:0000313" key="2">
    <source>
        <dbReference type="EMBL" id="RUR77833.1"/>
    </source>
</evidence>
<evidence type="ECO:0000313" key="3">
    <source>
        <dbReference type="Proteomes" id="UP000268857"/>
    </source>
</evidence>
<keyword evidence="1" id="KW-0812">Transmembrane</keyword>
<keyword evidence="3" id="KW-1185">Reference proteome</keyword>
<feature type="transmembrane region" description="Helical" evidence="1">
    <location>
        <begin position="54"/>
        <end position="75"/>
    </location>
</feature>
<gene>
    <name evidence="2" type="ORF">PCC6912_37140</name>
</gene>
<evidence type="ECO:0000256" key="1">
    <source>
        <dbReference type="SAM" id="Phobius"/>
    </source>
</evidence>
<proteinExistence type="predicted"/>
<comment type="caution">
    <text evidence="2">The sequence shown here is derived from an EMBL/GenBank/DDBJ whole genome shotgun (WGS) entry which is preliminary data.</text>
</comment>
<dbReference type="EMBL" id="RSCJ01000016">
    <property type="protein sequence ID" value="RUR77833.1"/>
    <property type="molecule type" value="Genomic_DNA"/>
</dbReference>
<feature type="transmembrane region" description="Helical" evidence="1">
    <location>
        <begin position="175"/>
        <end position="194"/>
    </location>
</feature>
<keyword evidence="1" id="KW-1133">Transmembrane helix</keyword>
<protein>
    <submittedName>
        <fullName evidence="2">Uncharacterized protein</fullName>
    </submittedName>
</protein>
<dbReference type="AlphaFoldDB" id="A0A3S1FGC7"/>
<feature type="transmembrane region" description="Helical" evidence="1">
    <location>
        <begin position="206"/>
        <end position="226"/>
    </location>
</feature>
<feature type="transmembrane region" description="Helical" evidence="1">
    <location>
        <begin position="128"/>
        <end position="144"/>
    </location>
</feature>
<feature type="transmembrane region" description="Helical" evidence="1">
    <location>
        <begin position="95"/>
        <end position="116"/>
    </location>
</feature>
<feature type="transmembrane region" description="Helical" evidence="1">
    <location>
        <begin position="238"/>
        <end position="261"/>
    </location>
</feature>
<organism evidence="2 3">
    <name type="scientific">Chlorogloeopsis fritschii PCC 6912</name>
    <dbReference type="NCBI Taxonomy" id="211165"/>
    <lineage>
        <taxon>Bacteria</taxon>
        <taxon>Bacillati</taxon>
        <taxon>Cyanobacteriota</taxon>
        <taxon>Cyanophyceae</taxon>
        <taxon>Nostocales</taxon>
        <taxon>Chlorogloeopsidaceae</taxon>
        <taxon>Chlorogloeopsis</taxon>
    </lineage>
</organism>
<dbReference type="Proteomes" id="UP000268857">
    <property type="component" value="Unassembled WGS sequence"/>
</dbReference>
<reference evidence="2 3" key="1">
    <citation type="journal article" date="2019" name="Genome Biol. Evol.">
        <title>Day and night: Metabolic profiles and evolutionary relationships of six axenic non-marine cyanobacteria.</title>
        <authorList>
            <person name="Will S.E."/>
            <person name="Henke P."/>
            <person name="Boedeker C."/>
            <person name="Huang S."/>
            <person name="Brinkmann H."/>
            <person name="Rohde M."/>
            <person name="Jarek M."/>
            <person name="Friedl T."/>
            <person name="Seufert S."/>
            <person name="Schumacher M."/>
            <person name="Overmann J."/>
            <person name="Neumann-Schaal M."/>
            <person name="Petersen J."/>
        </authorList>
    </citation>
    <scope>NUCLEOTIDE SEQUENCE [LARGE SCALE GENOMIC DNA]</scope>
    <source>
        <strain evidence="2 3">PCC 6912</strain>
    </source>
</reference>